<evidence type="ECO:0000256" key="1">
    <source>
        <dbReference type="SAM" id="MobiDB-lite"/>
    </source>
</evidence>
<evidence type="ECO:0000313" key="2">
    <source>
        <dbReference type="EMBL" id="MDX8304387.1"/>
    </source>
</evidence>
<accession>A0AAW9FLB5</accession>
<name>A0AAW9FLB5_9HYPH</name>
<gene>
    <name evidence="2" type="ORF">RMR22_19175</name>
</gene>
<dbReference type="EMBL" id="JAVRAF010000007">
    <property type="protein sequence ID" value="MDX8304387.1"/>
    <property type="molecule type" value="Genomic_DNA"/>
</dbReference>
<protein>
    <submittedName>
        <fullName evidence="2">Uncharacterized protein</fullName>
    </submittedName>
</protein>
<organism evidence="2">
    <name type="scientific">Agrobacterium rosae</name>
    <dbReference type="NCBI Taxonomy" id="1972867"/>
    <lineage>
        <taxon>Bacteria</taxon>
        <taxon>Pseudomonadati</taxon>
        <taxon>Pseudomonadota</taxon>
        <taxon>Alphaproteobacteria</taxon>
        <taxon>Hyphomicrobiales</taxon>
        <taxon>Rhizobiaceae</taxon>
        <taxon>Rhizobium/Agrobacterium group</taxon>
        <taxon>Agrobacterium</taxon>
    </lineage>
</organism>
<comment type="caution">
    <text evidence="2">The sequence shown here is derived from an EMBL/GenBank/DDBJ whole genome shotgun (WGS) entry which is preliminary data.</text>
</comment>
<dbReference type="AlphaFoldDB" id="A0AAW9FLB5"/>
<sequence>MNFQKLDEHDVAALARASGLNVTPERVATLVATLPIVNPIRETLWARSRHPTSEPSHIFTPAKGEGAQ</sequence>
<feature type="region of interest" description="Disordered" evidence="1">
    <location>
        <begin position="47"/>
        <end position="68"/>
    </location>
</feature>
<proteinExistence type="predicted"/>
<reference evidence="2" key="1">
    <citation type="journal article" date="2023" name="Phytobiomes J">
        <title>Deciphering the key players within the bacterial microbiota associated with aerial crown gall tumors on rhododendron: Insights into the gallobiome.</title>
        <authorList>
            <person name="Kuzmanovic N."/>
            <person name="Nesme J."/>
            <person name="Wolf J."/>
            <person name="Neumann-Schaal M."/>
            <person name="Petersen J."/>
            <person name="Fernandez-Gnecco G."/>
            <person name="Sproeer C."/>
            <person name="Bunk B."/>
            <person name="Overmann J."/>
            <person name="Sorensen S.J."/>
            <person name="Idczak E."/>
            <person name="Smalla K."/>
        </authorList>
    </citation>
    <scope>NUCLEOTIDE SEQUENCE</scope>
    <source>
        <strain evidence="2">Rho-11.1</strain>
    </source>
</reference>
<dbReference type="RefSeq" id="WP_320203125.1">
    <property type="nucleotide sequence ID" value="NZ_CP192782.1"/>
</dbReference>